<reference evidence="1" key="2">
    <citation type="journal article" date="2015" name="Fish Shellfish Immunol.">
        <title>Early steps in the European eel (Anguilla anguilla)-Vibrio vulnificus interaction in the gills: Role of the RtxA13 toxin.</title>
        <authorList>
            <person name="Callol A."/>
            <person name="Pajuelo D."/>
            <person name="Ebbesson L."/>
            <person name="Teles M."/>
            <person name="MacKenzie S."/>
            <person name="Amaro C."/>
        </authorList>
    </citation>
    <scope>NUCLEOTIDE SEQUENCE</scope>
</reference>
<dbReference type="EMBL" id="GBXM01051678">
    <property type="protein sequence ID" value="JAH56899.1"/>
    <property type="molecule type" value="Transcribed_RNA"/>
</dbReference>
<organism evidence="1">
    <name type="scientific">Anguilla anguilla</name>
    <name type="common">European freshwater eel</name>
    <name type="synonym">Muraena anguilla</name>
    <dbReference type="NCBI Taxonomy" id="7936"/>
    <lineage>
        <taxon>Eukaryota</taxon>
        <taxon>Metazoa</taxon>
        <taxon>Chordata</taxon>
        <taxon>Craniata</taxon>
        <taxon>Vertebrata</taxon>
        <taxon>Euteleostomi</taxon>
        <taxon>Actinopterygii</taxon>
        <taxon>Neopterygii</taxon>
        <taxon>Teleostei</taxon>
        <taxon>Anguilliformes</taxon>
        <taxon>Anguillidae</taxon>
        <taxon>Anguilla</taxon>
    </lineage>
</organism>
<reference evidence="1" key="1">
    <citation type="submission" date="2014-11" db="EMBL/GenBank/DDBJ databases">
        <authorList>
            <person name="Amaro Gonzalez C."/>
        </authorList>
    </citation>
    <scope>NUCLEOTIDE SEQUENCE</scope>
</reference>
<evidence type="ECO:0000313" key="1">
    <source>
        <dbReference type="EMBL" id="JAH56899.1"/>
    </source>
</evidence>
<proteinExistence type="predicted"/>
<dbReference type="AlphaFoldDB" id="A0A0E9TT84"/>
<name>A0A0E9TT84_ANGAN</name>
<sequence>MHFLHHSILSRLIALIFQATHHLLISVGPLVK</sequence>
<protein>
    <submittedName>
        <fullName evidence="1">Uncharacterized protein</fullName>
    </submittedName>
</protein>
<accession>A0A0E9TT84</accession>